<reference evidence="14 15" key="1">
    <citation type="submission" date="2019-08" db="EMBL/GenBank/DDBJ databases">
        <title>Whole genome sequencing of chitin degrading bacteria Chitinophaga pinensis YS16.</title>
        <authorList>
            <person name="Singh R.P."/>
            <person name="Manchanda G."/>
            <person name="Maurya I.K."/>
            <person name="Joshi N.K."/>
            <person name="Srivastava A.K."/>
        </authorList>
    </citation>
    <scope>NUCLEOTIDE SEQUENCE [LARGE SCALE GENOMIC DNA]</scope>
    <source>
        <strain evidence="14 15">YS-16</strain>
    </source>
</reference>
<proteinExistence type="inferred from homology"/>
<evidence type="ECO:0000256" key="8">
    <source>
        <dbReference type="ARBA" id="ARBA00023170"/>
    </source>
</evidence>
<dbReference type="Pfam" id="PF13715">
    <property type="entry name" value="CarbopepD_reg_2"/>
    <property type="match status" value="1"/>
</dbReference>
<feature type="domain" description="TonB-dependent receptor plug" evidence="13">
    <location>
        <begin position="127"/>
        <end position="234"/>
    </location>
</feature>
<keyword evidence="3 10" id="KW-1134">Transmembrane beta strand</keyword>
<dbReference type="RefSeq" id="WP_146306526.1">
    <property type="nucleotide sequence ID" value="NZ_VOHS01000019.1"/>
</dbReference>
<organism evidence="14 15">
    <name type="scientific">Chitinophaga pinensis</name>
    <dbReference type="NCBI Taxonomy" id="79329"/>
    <lineage>
        <taxon>Bacteria</taxon>
        <taxon>Pseudomonadati</taxon>
        <taxon>Bacteroidota</taxon>
        <taxon>Chitinophagia</taxon>
        <taxon>Chitinophagales</taxon>
        <taxon>Chitinophagaceae</taxon>
        <taxon>Chitinophaga</taxon>
    </lineage>
</organism>
<evidence type="ECO:0000259" key="12">
    <source>
        <dbReference type="Pfam" id="PF00593"/>
    </source>
</evidence>
<keyword evidence="9 10" id="KW-0998">Cell outer membrane</keyword>
<evidence type="ECO:0000256" key="1">
    <source>
        <dbReference type="ARBA" id="ARBA00004571"/>
    </source>
</evidence>
<keyword evidence="7 10" id="KW-0472">Membrane</keyword>
<comment type="subcellular location">
    <subcellularLocation>
        <location evidence="1 10">Cell outer membrane</location>
        <topology evidence="1 10">Multi-pass membrane protein</topology>
    </subcellularLocation>
</comment>
<dbReference type="Pfam" id="PF00593">
    <property type="entry name" value="TonB_dep_Rec_b-barrel"/>
    <property type="match status" value="1"/>
</dbReference>
<evidence type="ECO:0000313" key="14">
    <source>
        <dbReference type="EMBL" id="TWV99087.1"/>
    </source>
</evidence>
<dbReference type="AlphaFoldDB" id="A0A5C6LR68"/>
<dbReference type="GO" id="GO:0015344">
    <property type="term" value="F:siderophore uptake transmembrane transporter activity"/>
    <property type="evidence" value="ECO:0007669"/>
    <property type="project" value="TreeGrafter"/>
</dbReference>
<evidence type="ECO:0000256" key="2">
    <source>
        <dbReference type="ARBA" id="ARBA00022448"/>
    </source>
</evidence>
<evidence type="ECO:0000256" key="11">
    <source>
        <dbReference type="RuleBase" id="RU003357"/>
    </source>
</evidence>
<dbReference type="Pfam" id="PF07715">
    <property type="entry name" value="Plug"/>
    <property type="match status" value="1"/>
</dbReference>
<keyword evidence="5" id="KW-0732">Signal</keyword>
<keyword evidence="8" id="KW-0675">Receptor</keyword>
<dbReference type="Gene3D" id="2.170.130.10">
    <property type="entry name" value="TonB-dependent receptor, plug domain"/>
    <property type="match status" value="1"/>
</dbReference>
<name>A0A5C6LR68_9BACT</name>
<dbReference type="PANTHER" id="PTHR30069">
    <property type="entry name" value="TONB-DEPENDENT OUTER MEMBRANE RECEPTOR"/>
    <property type="match status" value="1"/>
</dbReference>
<dbReference type="InterPro" id="IPR008969">
    <property type="entry name" value="CarboxyPept-like_regulatory"/>
</dbReference>
<dbReference type="GO" id="GO:0009279">
    <property type="term" value="C:cell outer membrane"/>
    <property type="evidence" value="ECO:0007669"/>
    <property type="project" value="UniProtKB-SubCell"/>
</dbReference>
<keyword evidence="6 11" id="KW-0798">TonB box</keyword>
<dbReference type="SUPFAM" id="SSF56935">
    <property type="entry name" value="Porins"/>
    <property type="match status" value="1"/>
</dbReference>
<comment type="similarity">
    <text evidence="10 11">Belongs to the TonB-dependent receptor family.</text>
</comment>
<dbReference type="InterPro" id="IPR012910">
    <property type="entry name" value="Plug_dom"/>
</dbReference>
<dbReference type="Proteomes" id="UP000318815">
    <property type="component" value="Unassembled WGS sequence"/>
</dbReference>
<dbReference type="InterPro" id="IPR000531">
    <property type="entry name" value="Beta-barrel_TonB"/>
</dbReference>
<dbReference type="Gene3D" id="2.40.170.20">
    <property type="entry name" value="TonB-dependent receptor, beta-barrel domain"/>
    <property type="match status" value="1"/>
</dbReference>
<protein>
    <submittedName>
        <fullName evidence="14">Energy transducer TonB</fullName>
    </submittedName>
</protein>
<dbReference type="InterPro" id="IPR039426">
    <property type="entry name" value="TonB-dep_rcpt-like"/>
</dbReference>
<evidence type="ECO:0000256" key="5">
    <source>
        <dbReference type="ARBA" id="ARBA00022729"/>
    </source>
</evidence>
<dbReference type="InterPro" id="IPR037066">
    <property type="entry name" value="Plug_dom_sf"/>
</dbReference>
<dbReference type="PANTHER" id="PTHR30069:SF29">
    <property type="entry name" value="HEMOGLOBIN AND HEMOGLOBIN-HAPTOGLOBIN-BINDING PROTEIN 1-RELATED"/>
    <property type="match status" value="1"/>
</dbReference>
<evidence type="ECO:0000313" key="15">
    <source>
        <dbReference type="Proteomes" id="UP000318815"/>
    </source>
</evidence>
<evidence type="ECO:0000256" key="3">
    <source>
        <dbReference type="ARBA" id="ARBA00022452"/>
    </source>
</evidence>
<dbReference type="PROSITE" id="PS52016">
    <property type="entry name" value="TONB_DEPENDENT_REC_3"/>
    <property type="match status" value="1"/>
</dbReference>
<keyword evidence="15" id="KW-1185">Reference proteome</keyword>
<evidence type="ECO:0000256" key="7">
    <source>
        <dbReference type="ARBA" id="ARBA00023136"/>
    </source>
</evidence>
<evidence type="ECO:0000259" key="13">
    <source>
        <dbReference type="Pfam" id="PF07715"/>
    </source>
</evidence>
<gene>
    <name evidence="14" type="ORF">FEF09_18715</name>
</gene>
<sequence length="958" mass="106744">MSAKRRTIRIAYLWLFVLLMPVLAQAQLNGSYILAGKIAGDGGEPLPGATVQIKGTSFGATTDSSGRFEITANTKFPLKLQIRLLGYQPQEFDVKNSNSRLQIQLVTQSLLVNEVVVSASRQQEKLLKSPVAIEKLDVRALKETPAASFYDAIGNLKGVQMTTAGLTFKVFNTRGFNVPNNFRFMQLIDGVDNQAATLGVPLGNAIGPTELDIQSIEVTPGASSALYGMNALNGMSNLITKNPFQYQGISVYQKVAFNHFDGKGSSPKPITESSFRYAQALSKKFAFKVNFSYMEGTDWYADSHNDFNPGTKANPDFPQLVGADNTANDAWNKYADQSSFPITDKNGKSYNVSRTGYWEKDLVGDYKVKNIKFDGALHYKLTPKIEASYTYRVGKMDGFFQRGNRIGLKNVVVQNHKVELVGEDFTFRSYMSLENTGDSYNMNPLADNLEKSFKTDKQWQADYKNALNAALDATGSNIAEAHRAARAAADKGRWTPGTAAFDAQLAKIKGINDWDIYPVSKDSTNKSGGAALLQMSHFYHAEGTWNLRKYVHFMDVLVGADYRTYEIIPDGNNFVDLTKPLDKRNTPGGKNIWYGKVGGFVQGSKLFLHDQLKVTASLRYDKSQEFSGKFNPRVAAVYTTPNQRHNFRASWQNGFRFPSLFEAYSFVNNGGVRRVGGLAFIEEGLGYFKNSYLTSSATAFTTAVNKATNADPTLSRADAEVQNAKVLKVANLDPIKPEQIQSFEVGYKSVLFENKVFVDIDGYFNTYNHFIGQVEVAVPQTGDVNNPTQEVLNQMYDKQFQNRYRVWTNSKSTVQNYGFAVGVTYNFLKSFTISGNANYNTLAQDKTKDDALIPGFNTPKWFTNVSFGNRQVARNLGFNVVWHWQDKFYWQNLFGNGDVPAYSTVDAQVTYGLPKLHTSVKVGGSNIFNTSYFQYVGGPTIKGLYYVAITYDLPFKKK</sequence>
<evidence type="ECO:0000256" key="6">
    <source>
        <dbReference type="ARBA" id="ARBA00023077"/>
    </source>
</evidence>
<dbReference type="InterPro" id="IPR036942">
    <property type="entry name" value="Beta-barrel_TonB_sf"/>
</dbReference>
<dbReference type="SUPFAM" id="SSF49464">
    <property type="entry name" value="Carboxypeptidase regulatory domain-like"/>
    <property type="match status" value="1"/>
</dbReference>
<evidence type="ECO:0000256" key="4">
    <source>
        <dbReference type="ARBA" id="ARBA00022692"/>
    </source>
</evidence>
<keyword evidence="4 10" id="KW-0812">Transmembrane</keyword>
<keyword evidence="2 10" id="KW-0813">Transport</keyword>
<dbReference type="OrthoDB" id="1109208at2"/>
<dbReference type="GO" id="GO:0044718">
    <property type="term" value="P:siderophore transmembrane transport"/>
    <property type="evidence" value="ECO:0007669"/>
    <property type="project" value="TreeGrafter"/>
</dbReference>
<evidence type="ECO:0000256" key="10">
    <source>
        <dbReference type="PROSITE-ProRule" id="PRU01360"/>
    </source>
</evidence>
<dbReference type="Gene3D" id="2.60.40.1120">
    <property type="entry name" value="Carboxypeptidase-like, regulatory domain"/>
    <property type="match status" value="1"/>
</dbReference>
<accession>A0A5C6LR68</accession>
<evidence type="ECO:0000256" key="9">
    <source>
        <dbReference type="ARBA" id="ARBA00023237"/>
    </source>
</evidence>
<feature type="domain" description="TonB-dependent receptor-like beta-barrel" evidence="12">
    <location>
        <begin position="430"/>
        <end position="927"/>
    </location>
</feature>
<dbReference type="EMBL" id="VOHS01000019">
    <property type="protein sequence ID" value="TWV99087.1"/>
    <property type="molecule type" value="Genomic_DNA"/>
</dbReference>
<comment type="caution">
    <text evidence="14">The sequence shown here is derived from an EMBL/GenBank/DDBJ whole genome shotgun (WGS) entry which is preliminary data.</text>
</comment>